<dbReference type="GO" id="GO:0044209">
    <property type="term" value="P:AMP salvage"/>
    <property type="evidence" value="ECO:0007669"/>
    <property type="project" value="UniProtKB-UniRule"/>
</dbReference>
<dbReference type="AlphaFoldDB" id="A0A1Y0L1J7"/>
<dbReference type="GO" id="GO:0006166">
    <property type="term" value="P:purine ribonucleoside salvage"/>
    <property type="evidence" value="ECO:0007669"/>
    <property type="project" value="UniProtKB-UniRule"/>
</dbReference>
<evidence type="ECO:0000256" key="7">
    <source>
        <dbReference type="ARBA" id="ARBA00022490"/>
    </source>
</evidence>
<evidence type="ECO:0000256" key="11">
    <source>
        <dbReference type="HAMAP-Rule" id="MF_00004"/>
    </source>
</evidence>
<evidence type="ECO:0000256" key="1">
    <source>
        <dbReference type="ARBA" id="ARBA00000868"/>
    </source>
</evidence>
<dbReference type="UniPathway" id="UPA00588">
    <property type="reaction ID" value="UER00646"/>
</dbReference>
<dbReference type="GO" id="GO:0005737">
    <property type="term" value="C:cytoplasm"/>
    <property type="evidence" value="ECO:0007669"/>
    <property type="project" value="UniProtKB-SubCell"/>
</dbReference>
<keyword evidence="8 11" id="KW-0328">Glycosyltransferase</keyword>
<dbReference type="PANTHER" id="PTHR32315">
    <property type="entry name" value="ADENINE PHOSPHORIBOSYLTRANSFERASE"/>
    <property type="match status" value="1"/>
</dbReference>
<comment type="subunit">
    <text evidence="11">Homodimer.</text>
</comment>
<evidence type="ECO:0000256" key="6">
    <source>
        <dbReference type="ARBA" id="ARBA00011893"/>
    </source>
</evidence>
<keyword evidence="9 11" id="KW-0808">Transferase</keyword>
<comment type="catalytic activity">
    <reaction evidence="1 11">
        <text>AMP + diphosphate = 5-phospho-alpha-D-ribose 1-diphosphate + adenine</text>
        <dbReference type="Rhea" id="RHEA:16609"/>
        <dbReference type="ChEBI" id="CHEBI:16708"/>
        <dbReference type="ChEBI" id="CHEBI:33019"/>
        <dbReference type="ChEBI" id="CHEBI:58017"/>
        <dbReference type="ChEBI" id="CHEBI:456215"/>
        <dbReference type="EC" id="2.4.2.7"/>
    </reaction>
</comment>
<evidence type="ECO:0000256" key="2">
    <source>
        <dbReference type="ARBA" id="ARBA00003968"/>
    </source>
</evidence>
<accession>A0A1Y0L1J7</accession>
<dbReference type="GO" id="GO:0002055">
    <property type="term" value="F:adenine binding"/>
    <property type="evidence" value="ECO:0007669"/>
    <property type="project" value="TreeGrafter"/>
</dbReference>
<dbReference type="SUPFAM" id="SSF53271">
    <property type="entry name" value="PRTase-like"/>
    <property type="match status" value="1"/>
</dbReference>
<dbReference type="Proteomes" id="UP000231179">
    <property type="component" value="Chromosome"/>
</dbReference>
<comment type="similarity">
    <text evidence="5 11">Belongs to the purine/pyrimidine phosphoribosyltransferase family.</text>
</comment>
<comment type="pathway">
    <text evidence="4 11">Purine metabolism; AMP biosynthesis via salvage pathway; AMP from adenine: step 1/1.</text>
</comment>
<keyword evidence="7 11" id="KW-0963">Cytoplasm</keyword>
<dbReference type="InterPro" id="IPR000836">
    <property type="entry name" value="PRTase_dom"/>
</dbReference>
<keyword evidence="14" id="KW-1185">Reference proteome</keyword>
<dbReference type="GO" id="GO:0003999">
    <property type="term" value="F:adenine phosphoribosyltransferase activity"/>
    <property type="evidence" value="ECO:0007669"/>
    <property type="project" value="UniProtKB-UniRule"/>
</dbReference>
<dbReference type="RefSeq" id="WP_100254585.1">
    <property type="nucleotide sequence ID" value="NZ_CP015819.1"/>
</dbReference>
<dbReference type="InterPro" id="IPR050054">
    <property type="entry name" value="UPRTase/APRTase"/>
</dbReference>
<protein>
    <recommendedName>
        <fullName evidence="6 11">Adenine phosphoribosyltransferase</fullName>
        <shortName evidence="11">APRT</shortName>
        <ecNumber evidence="6 11">2.4.2.7</ecNumber>
    </recommendedName>
</protein>
<dbReference type="PANTHER" id="PTHR32315:SF3">
    <property type="entry name" value="ADENINE PHOSPHORIBOSYLTRANSFERASE"/>
    <property type="match status" value="1"/>
</dbReference>
<comment type="function">
    <text evidence="2 11">Catalyzes a salvage reaction resulting in the formation of AMP, that is energically less costly than de novo synthesis.</text>
</comment>
<evidence type="ECO:0000313" key="14">
    <source>
        <dbReference type="Proteomes" id="UP000231179"/>
    </source>
</evidence>
<dbReference type="KEGG" id="scla:SCLARK_001074"/>
<dbReference type="InterPro" id="IPR029057">
    <property type="entry name" value="PRTase-like"/>
</dbReference>
<dbReference type="CDD" id="cd06223">
    <property type="entry name" value="PRTases_typeI"/>
    <property type="match status" value="1"/>
</dbReference>
<dbReference type="OrthoDB" id="9803963at2"/>
<dbReference type="FunFam" id="3.40.50.2020:FF:000021">
    <property type="entry name" value="Adenine phosphoribosyltransferase"/>
    <property type="match status" value="1"/>
</dbReference>
<keyword evidence="10 11" id="KW-0660">Purine salvage</keyword>
<name>A0A1Y0L1J7_9MOLU</name>
<dbReference type="Pfam" id="PF00156">
    <property type="entry name" value="Pribosyltran"/>
    <property type="match status" value="1"/>
</dbReference>
<dbReference type="GO" id="GO:0016208">
    <property type="term" value="F:AMP binding"/>
    <property type="evidence" value="ECO:0007669"/>
    <property type="project" value="TreeGrafter"/>
</dbReference>
<dbReference type="GO" id="GO:0006168">
    <property type="term" value="P:adenine salvage"/>
    <property type="evidence" value="ECO:0007669"/>
    <property type="project" value="InterPro"/>
</dbReference>
<sequence length="170" mass="18917">MDLKKYIVDVKDFPIEGIVFKDITPLLNDVEAFKYTVDEMVKQVKASQATVIVAPEARGFLFASAVAYAAGCRFVLVRKPGKLPREVMNKEYKLEYGQGHIQMHIGDLQPGDKVAIIDDVLATGGTMQAIVNLVQDCQASVEKIIFLADLSFLHDAKLFQEYNSVSLITY</sequence>
<dbReference type="HAMAP" id="MF_00004">
    <property type="entry name" value="Aden_phosphoribosyltr"/>
    <property type="match status" value="1"/>
</dbReference>
<dbReference type="NCBIfam" id="TIGR01090">
    <property type="entry name" value="apt"/>
    <property type="match status" value="1"/>
</dbReference>
<evidence type="ECO:0000256" key="3">
    <source>
        <dbReference type="ARBA" id="ARBA00004496"/>
    </source>
</evidence>
<dbReference type="Gene3D" id="3.40.50.2020">
    <property type="match status" value="1"/>
</dbReference>
<feature type="domain" description="Phosphoribosyltransferase" evidence="12">
    <location>
        <begin position="29"/>
        <end position="147"/>
    </location>
</feature>
<evidence type="ECO:0000256" key="5">
    <source>
        <dbReference type="ARBA" id="ARBA00008391"/>
    </source>
</evidence>
<evidence type="ECO:0000313" key="13">
    <source>
        <dbReference type="EMBL" id="ATX71044.1"/>
    </source>
</evidence>
<dbReference type="NCBIfam" id="NF002636">
    <property type="entry name" value="PRK02304.1-5"/>
    <property type="match status" value="1"/>
</dbReference>
<evidence type="ECO:0000256" key="4">
    <source>
        <dbReference type="ARBA" id="ARBA00004659"/>
    </source>
</evidence>
<organism evidence="13 14">
    <name type="scientific">Spiroplasma clarkii</name>
    <dbReference type="NCBI Taxonomy" id="2139"/>
    <lineage>
        <taxon>Bacteria</taxon>
        <taxon>Bacillati</taxon>
        <taxon>Mycoplasmatota</taxon>
        <taxon>Mollicutes</taxon>
        <taxon>Entomoplasmatales</taxon>
        <taxon>Spiroplasmataceae</taxon>
        <taxon>Spiroplasma</taxon>
    </lineage>
</organism>
<evidence type="ECO:0000256" key="8">
    <source>
        <dbReference type="ARBA" id="ARBA00022676"/>
    </source>
</evidence>
<dbReference type="InterPro" id="IPR005764">
    <property type="entry name" value="Ade_phspho_trans"/>
</dbReference>
<dbReference type="EC" id="2.4.2.7" evidence="6 11"/>
<evidence type="ECO:0000256" key="10">
    <source>
        <dbReference type="ARBA" id="ARBA00022726"/>
    </source>
</evidence>
<comment type="subcellular location">
    <subcellularLocation>
        <location evidence="3 11">Cytoplasm</location>
    </subcellularLocation>
</comment>
<reference evidence="13 14" key="1">
    <citation type="submission" date="2017-11" db="EMBL/GenBank/DDBJ databases">
        <title>Complete genome sequence of Spiroplasma clarkii CN-5 (DSM 19994).</title>
        <authorList>
            <person name="Tsai Y.-M."/>
            <person name="Chang A."/>
            <person name="Lo W.-S."/>
            <person name="Kuo C.-H."/>
        </authorList>
    </citation>
    <scope>NUCLEOTIDE SEQUENCE [LARGE SCALE GENOMIC DNA]</scope>
    <source>
        <strain evidence="13 14">CN-5</strain>
    </source>
</reference>
<proteinExistence type="inferred from homology"/>
<dbReference type="EMBL" id="CP024870">
    <property type="protein sequence ID" value="ATX71044.1"/>
    <property type="molecule type" value="Genomic_DNA"/>
</dbReference>
<evidence type="ECO:0000256" key="9">
    <source>
        <dbReference type="ARBA" id="ARBA00022679"/>
    </source>
</evidence>
<evidence type="ECO:0000259" key="12">
    <source>
        <dbReference type="Pfam" id="PF00156"/>
    </source>
</evidence>
<gene>
    <name evidence="11 13" type="primary">apt</name>
    <name evidence="13" type="ORF">SCLAR_v1c07270</name>
</gene>